<evidence type="ECO:0000313" key="2">
    <source>
        <dbReference type="Proteomes" id="UP000007104"/>
    </source>
</evidence>
<dbReference type="AlphaFoldDB" id="A0A0H3G2N5"/>
<organism evidence="1 2">
    <name type="scientific">Brucella suis biovar 1 (strain 1330)</name>
    <dbReference type="NCBI Taxonomy" id="204722"/>
    <lineage>
        <taxon>Bacteria</taxon>
        <taxon>Pseudomonadati</taxon>
        <taxon>Pseudomonadota</taxon>
        <taxon>Alphaproteobacteria</taxon>
        <taxon>Hyphomicrobiales</taxon>
        <taxon>Brucellaceae</taxon>
        <taxon>Brucella/Ochrobactrum group</taxon>
        <taxon>Brucella</taxon>
    </lineage>
</organism>
<name>A0A0H3G2N5_BRUSU</name>
<gene>
    <name evidence="1" type="ordered locus">BS1330_I0628</name>
</gene>
<sequence length="31" mass="3425">MRYLARFCCKVRFSDAAAGDGHDSLVQPGRP</sequence>
<accession>A0A0H3G2N5</accession>
<evidence type="ECO:0000313" key="1">
    <source>
        <dbReference type="EMBL" id="AEM17978.1"/>
    </source>
</evidence>
<dbReference type="HOGENOM" id="CLU_3395453_0_0_5"/>
<proteinExistence type="predicted"/>
<dbReference type="Proteomes" id="UP000007104">
    <property type="component" value="Chromosome I"/>
</dbReference>
<dbReference type="KEGG" id="bsi:BS1330_I0628"/>
<dbReference type="EMBL" id="CP002997">
    <property type="protein sequence ID" value="AEM17978.1"/>
    <property type="molecule type" value="Genomic_DNA"/>
</dbReference>
<keyword evidence="2" id="KW-1185">Reference proteome</keyword>
<protein>
    <submittedName>
        <fullName evidence="1">Uncharacterized protein</fullName>
    </submittedName>
</protein>
<dbReference type="KEGG" id="bms:BR0632"/>
<reference evidence="1 2" key="1">
    <citation type="journal article" date="2011" name="J. Bacteriol.">
        <title>Revised genome sequence of Brucella suis 1330.</title>
        <authorList>
            <person name="Tae H."/>
            <person name="Shallom S."/>
            <person name="Settlage R."/>
            <person name="Preston D."/>
            <person name="Adams L.G."/>
            <person name="Garner H.R."/>
        </authorList>
    </citation>
    <scope>NUCLEOTIDE SEQUENCE [LARGE SCALE GENOMIC DNA]</scope>
    <source>
        <strain evidence="1 2">1330</strain>
    </source>
</reference>